<keyword evidence="10" id="KW-1185">Reference proteome</keyword>
<evidence type="ECO:0000256" key="6">
    <source>
        <dbReference type="ARBA" id="ARBA00031986"/>
    </source>
</evidence>
<sequence length="522" mass="58168">MIQAVHAKSPPVTGISKARAIVIGAGLGGLASAMRLGAKGYHVTVVDRLDVPGGRGSCIWKDGHRFDLGPTIVTVPQVFKELWAACGRDFHSEVDLRPLDPFYEIRWPDGSTFTARQDTDAMKAEVARLSPGDVAGYEAFLRDSEERYWFGFEDLGRRPMNKLRDLIEVLPTFVRMRADRSVFGHAAKRVRDERLRMALSFHPLFIGGDPFNVTSMYILVSHLEKAFGVHYAMGGVAEMARAMATVVTDQGGRLRMNAEVDEILVRDGRAQGVRLKDGEVLSSDIVVSNADAGFSYSNLLRHQTKRRWTDQRLKRSRWSMGLYVWYFGTKGTRAMWPDVGHHTILNGPRYRGLVRDIFLRGKLSDDMSLYVHRPSVTDPSVAPEGDDTFYVLSPVPHLGHRNPVDWDAEREPYREKMIAMLDRELLPGFADRITASETFTPVEFRDRYLSPFGSGFSIEPRILQSAWFRPHNVSEEIEGLYLTGAGTHPGAGLPGVVSSAEVLAQLVPDAVGVATVDRLAAE</sequence>
<dbReference type="PROSITE" id="PS00982">
    <property type="entry name" value="PHYTOENE_DH"/>
    <property type="match status" value="1"/>
</dbReference>
<comment type="caution">
    <text evidence="9">The sequence shown here is derived from an EMBL/GenBank/DDBJ whole genome shotgun (WGS) entry which is preliminary data.</text>
</comment>
<dbReference type="InterPro" id="IPR002937">
    <property type="entry name" value="Amino_oxidase"/>
</dbReference>
<keyword evidence="5 7" id="KW-0560">Oxidoreductase</keyword>
<keyword evidence="3" id="KW-0285">Flavoprotein</keyword>
<dbReference type="Pfam" id="PF01593">
    <property type="entry name" value="Amino_oxidase"/>
    <property type="match status" value="1"/>
</dbReference>
<gene>
    <name evidence="9" type="ORF">KUH32_06395</name>
</gene>
<comment type="pathway">
    <text evidence="7">Carotenoid biosynthesis.</text>
</comment>
<dbReference type="RefSeq" id="WP_217778332.1">
    <property type="nucleotide sequence ID" value="NZ_JAHRWL010000001.1"/>
</dbReference>
<dbReference type="Proteomes" id="UP001166293">
    <property type="component" value="Unassembled WGS sequence"/>
</dbReference>
<feature type="domain" description="Amine oxidase" evidence="8">
    <location>
        <begin position="27"/>
        <end position="506"/>
    </location>
</feature>
<evidence type="ECO:0000256" key="1">
    <source>
        <dbReference type="ARBA" id="ARBA00001974"/>
    </source>
</evidence>
<evidence type="ECO:0000256" key="3">
    <source>
        <dbReference type="ARBA" id="ARBA00022630"/>
    </source>
</evidence>
<name>A0ABS6N5U5_9RHOB</name>
<dbReference type="NCBIfam" id="TIGR02734">
    <property type="entry name" value="crtI_fam"/>
    <property type="match status" value="1"/>
</dbReference>
<evidence type="ECO:0000256" key="5">
    <source>
        <dbReference type="ARBA" id="ARBA00023002"/>
    </source>
</evidence>
<dbReference type="InterPro" id="IPR014105">
    <property type="entry name" value="Carotenoid/retinoid_OxRdtase"/>
</dbReference>
<keyword evidence="4" id="KW-0274">FAD</keyword>
<organism evidence="9 10">
    <name type="scientific">Thalassococcus arenae</name>
    <dbReference type="NCBI Taxonomy" id="2851652"/>
    <lineage>
        <taxon>Bacteria</taxon>
        <taxon>Pseudomonadati</taxon>
        <taxon>Pseudomonadota</taxon>
        <taxon>Alphaproteobacteria</taxon>
        <taxon>Rhodobacterales</taxon>
        <taxon>Roseobacteraceae</taxon>
        <taxon>Thalassococcus</taxon>
    </lineage>
</organism>
<dbReference type="PANTHER" id="PTHR43734">
    <property type="entry name" value="PHYTOENE DESATURASE"/>
    <property type="match status" value="1"/>
</dbReference>
<evidence type="ECO:0000256" key="7">
    <source>
        <dbReference type="RuleBase" id="RU362075"/>
    </source>
</evidence>
<dbReference type="InterPro" id="IPR008150">
    <property type="entry name" value="Phytoene_DH_bac_CS"/>
</dbReference>
<evidence type="ECO:0000259" key="8">
    <source>
        <dbReference type="Pfam" id="PF01593"/>
    </source>
</evidence>
<accession>A0ABS6N5U5</accession>
<protein>
    <recommendedName>
        <fullName evidence="6">Phytoene dehydrogenase</fullName>
    </recommendedName>
</protein>
<evidence type="ECO:0000256" key="4">
    <source>
        <dbReference type="ARBA" id="ARBA00022827"/>
    </source>
</evidence>
<evidence type="ECO:0000256" key="2">
    <source>
        <dbReference type="ARBA" id="ARBA00006046"/>
    </source>
</evidence>
<dbReference type="PANTHER" id="PTHR43734:SF3">
    <property type="entry name" value="B-CAROTENE KETOLASE"/>
    <property type="match status" value="1"/>
</dbReference>
<keyword evidence="7" id="KW-0125">Carotenoid biosynthesis</keyword>
<reference evidence="9" key="1">
    <citation type="submission" date="2021-06" db="EMBL/GenBank/DDBJ databases">
        <title>Thalassococcus sp. CAU 1522 isolated from sea sand, Republic of Korea.</title>
        <authorList>
            <person name="Kim W."/>
        </authorList>
    </citation>
    <scope>NUCLEOTIDE SEQUENCE</scope>
    <source>
        <strain evidence="9">CAU 1522</strain>
    </source>
</reference>
<evidence type="ECO:0000313" key="9">
    <source>
        <dbReference type="EMBL" id="MBV2359395.1"/>
    </source>
</evidence>
<comment type="similarity">
    <text evidence="2 7">Belongs to the carotenoid/retinoid oxidoreductase family.</text>
</comment>
<proteinExistence type="inferred from homology"/>
<dbReference type="EMBL" id="JAHRWL010000001">
    <property type="protein sequence ID" value="MBV2359395.1"/>
    <property type="molecule type" value="Genomic_DNA"/>
</dbReference>
<comment type="cofactor">
    <cofactor evidence="1">
        <name>FAD</name>
        <dbReference type="ChEBI" id="CHEBI:57692"/>
    </cofactor>
</comment>
<evidence type="ECO:0000313" key="10">
    <source>
        <dbReference type="Proteomes" id="UP001166293"/>
    </source>
</evidence>